<feature type="transmembrane region" description="Helical" evidence="1">
    <location>
        <begin position="21"/>
        <end position="41"/>
    </location>
</feature>
<comment type="caution">
    <text evidence="2">The sequence shown here is derived from an EMBL/GenBank/DDBJ whole genome shotgun (WGS) entry which is preliminary data.</text>
</comment>
<dbReference type="RefSeq" id="WP_146452474.1">
    <property type="nucleotide sequence ID" value="NZ_SJPS01000007.1"/>
</dbReference>
<proteinExistence type="predicted"/>
<dbReference type="PANTHER" id="PTHR32063">
    <property type="match status" value="1"/>
</dbReference>
<dbReference type="SUPFAM" id="SSF82866">
    <property type="entry name" value="Multidrug efflux transporter AcrB transmembrane domain"/>
    <property type="match status" value="2"/>
</dbReference>
<dbReference type="Gene3D" id="3.30.70.1430">
    <property type="entry name" value="Multidrug efflux transporter AcrB pore domain"/>
    <property type="match status" value="2"/>
</dbReference>
<dbReference type="InterPro" id="IPR001036">
    <property type="entry name" value="Acrflvin-R"/>
</dbReference>
<dbReference type="PRINTS" id="PR00702">
    <property type="entry name" value="ACRIFLAVINRP"/>
</dbReference>
<feature type="transmembrane region" description="Helical" evidence="1">
    <location>
        <begin position="934"/>
        <end position="954"/>
    </location>
</feature>
<dbReference type="SUPFAM" id="SSF82693">
    <property type="entry name" value="Multidrug efflux transporter AcrB pore domain, PN1, PN2, PC1 and PC2 subdomains"/>
    <property type="match status" value="3"/>
</dbReference>
<evidence type="ECO:0000256" key="1">
    <source>
        <dbReference type="SAM" id="Phobius"/>
    </source>
</evidence>
<dbReference type="OrthoDB" id="9758297at2"/>
<feature type="transmembrane region" description="Helical" evidence="1">
    <location>
        <begin position="577"/>
        <end position="595"/>
    </location>
</feature>
<dbReference type="Gene3D" id="1.20.1640.10">
    <property type="entry name" value="Multidrug efflux transporter AcrB transmembrane domain"/>
    <property type="match status" value="2"/>
</dbReference>
<dbReference type="Proteomes" id="UP000318437">
    <property type="component" value="Unassembled WGS sequence"/>
</dbReference>
<reference evidence="2 3" key="1">
    <citation type="submission" date="2019-02" db="EMBL/GenBank/DDBJ databases">
        <title>Deep-cultivation of Planctomycetes and their phenomic and genomic characterization uncovers novel biology.</title>
        <authorList>
            <person name="Wiegand S."/>
            <person name="Jogler M."/>
            <person name="Boedeker C."/>
            <person name="Pinto D."/>
            <person name="Vollmers J."/>
            <person name="Rivas-Marin E."/>
            <person name="Kohn T."/>
            <person name="Peeters S.H."/>
            <person name="Heuer A."/>
            <person name="Rast P."/>
            <person name="Oberbeckmann S."/>
            <person name="Bunk B."/>
            <person name="Jeske O."/>
            <person name="Meyerdierks A."/>
            <person name="Storesund J.E."/>
            <person name="Kallscheuer N."/>
            <person name="Luecker S."/>
            <person name="Lage O.M."/>
            <person name="Pohl T."/>
            <person name="Merkel B.J."/>
            <person name="Hornburger P."/>
            <person name="Mueller R.-W."/>
            <person name="Bruemmer F."/>
            <person name="Labrenz M."/>
            <person name="Spormann A.M."/>
            <person name="Op Den Camp H."/>
            <person name="Overmann J."/>
            <person name="Amann R."/>
            <person name="Jetten M.S.M."/>
            <person name="Mascher T."/>
            <person name="Medema M.H."/>
            <person name="Devos D.P."/>
            <person name="Kaster A.-K."/>
            <person name="Ovreas L."/>
            <person name="Rohde M."/>
            <person name="Galperin M.Y."/>
            <person name="Jogler C."/>
        </authorList>
    </citation>
    <scope>NUCLEOTIDE SEQUENCE [LARGE SCALE GENOMIC DNA]</scope>
    <source>
        <strain evidence="2 3">Pla144</strain>
    </source>
</reference>
<feature type="transmembrane region" description="Helical" evidence="1">
    <location>
        <begin position="960"/>
        <end position="981"/>
    </location>
</feature>
<dbReference type="Gene3D" id="3.30.70.1440">
    <property type="entry name" value="Multidrug efflux transporter AcrB pore domain"/>
    <property type="match status" value="1"/>
</dbReference>
<dbReference type="EMBL" id="SJPS01000007">
    <property type="protein sequence ID" value="TWU22723.1"/>
    <property type="molecule type" value="Genomic_DNA"/>
</dbReference>
<feature type="transmembrane region" description="Helical" evidence="1">
    <location>
        <begin position="440"/>
        <end position="461"/>
    </location>
</feature>
<keyword evidence="1" id="KW-0812">Transmembrane</keyword>
<dbReference type="GO" id="GO:0042910">
    <property type="term" value="F:xenobiotic transmembrane transporter activity"/>
    <property type="evidence" value="ECO:0007669"/>
    <property type="project" value="TreeGrafter"/>
</dbReference>
<feature type="transmembrane region" description="Helical" evidence="1">
    <location>
        <begin position="1037"/>
        <end position="1067"/>
    </location>
</feature>
<feature type="transmembrane region" description="Helical" evidence="1">
    <location>
        <begin position="1009"/>
        <end position="1031"/>
    </location>
</feature>
<evidence type="ECO:0000313" key="3">
    <source>
        <dbReference type="Proteomes" id="UP000318437"/>
    </source>
</evidence>
<feature type="transmembrane region" description="Helical" evidence="1">
    <location>
        <begin position="343"/>
        <end position="362"/>
    </location>
</feature>
<dbReference type="GO" id="GO:0005886">
    <property type="term" value="C:plasma membrane"/>
    <property type="evidence" value="ECO:0007669"/>
    <property type="project" value="TreeGrafter"/>
</dbReference>
<name>A0A5C6CD09_9BACT</name>
<feature type="transmembrane region" description="Helical" evidence="1">
    <location>
        <begin position="369"/>
        <end position="389"/>
    </location>
</feature>
<dbReference type="SUPFAM" id="SSF82714">
    <property type="entry name" value="Multidrug efflux transporter AcrB TolC docking domain, DN and DC subdomains"/>
    <property type="match status" value="2"/>
</dbReference>
<accession>A0A5C6CD09</accession>
<keyword evidence="3" id="KW-1185">Reference proteome</keyword>
<dbReference type="Pfam" id="PF00873">
    <property type="entry name" value="ACR_tran"/>
    <property type="match status" value="2"/>
</dbReference>
<dbReference type="InterPro" id="IPR027463">
    <property type="entry name" value="AcrB_DN_DC_subdom"/>
</dbReference>
<organism evidence="2 3">
    <name type="scientific">Bythopirellula polymerisocia</name>
    <dbReference type="NCBI Taxonomy" id="2528003"/>
    <lineage>
        <taxon>Bacteria</taxon>
        <taxon>Pseudomonadati</taxon>
        <taxon>Planctomycetota</taxon>
        <taxon>Planctomycetia</taxon>
        <taxon>Pirellulales</taxon>
        <taxon>Lacipirellulaceae</taxon>
        <taxon>Bythopirellula</taxon>
    </lineage>
</organism>
<sequence>MTSEPIQQSDETSKAHILLRFGKPILFLIAAFCLAGGYAGLTMPSSVFPETDFPRVVILIDNGVMPGDEMMATVTRPVEEAMKDIPGSISIRSTTGRGSAAINVFFDWSTDMTEAELYVLARLSQIRATLPPTAMAEVHRLTFSAFPILGISLTSKTRQPTELWEIARYDIYPRFLRIKGVARIKLVGGRVPEYHVVVDPAKLEANQLNFAQVTQALADTNLFTSAGMHEENYQLYLTTVDNRLHSSAEIENVILAWVNQAPVRIGDVAVVQRGSEPQFNRVSADGKEAVLLNIYGQPDCNTVQISEDLKQDLEQLKQELPPDMRMAFFYDQSQFVREGVRSVWDAIFLGLALSVVVLFVFLKSWRATAVAALVIPVTVLLTLVGLKLMGMSFNLMTLGGIAAVVGIVIDDAIVVVEAIYAKVEAGLVPATAVQEAIREVGPALVGSTMTPVVVFIPLAFLDGVTGVFFRALATTMVVALLISLLLAITWTPVMGGLLIRPKKKNLQGGRELGFWHQIWLKLSRKQQPNLGRMPTDLPKIIDGITQAGIEAEPGGPILQGLISIYAFLMRKLLRKPVVALLGVAAICAGGIWIYGQLESDFLPEQDEGAFVIDYYSRPGTSLTETNRMLMHVEEILRATPEVESFSRRTGARLALAIAEPNTGDFLVKLKQQRTRSTAQVIEEVREKANAAEPALNFEFPGVLSDLIGDLTWSPNPVEIKIFSTDTELLKTKAAEIASTIESIPGVVDVNDGLVVAGPSMRLKTNIAEAARVGLTPRSLGGEIQATMIGTVSSYVLLGDRIYNVRVMSAPDSHGSQQELAQMPLRTVSGANLTVRDVAEIQHEPGMLEMHREDLRQLVAVSARFENIDMGHGIDEIKRELTAKVVIPPEASLEFGGLYQQQQESFRNLALVLLMALALVFAVLVLEFKDFSKPLAILAGSVLALSGVAAALWLTGTTLNIISFLGAIIGIGITAKNGILMLDYVDQLLERGLALDEALIQSGRRRLRPVLMTSLTTFLGLLPLAYGVGAGADMLRPMAIAVIGSLCMSLVLSLIATPVFYYLFVLLLERLGLSRQNFKMCEI</sequence>
<dbReference type="Gene3D" id="3.30.2090.10">
    <property type="entry name" value="Multidrug efflux transporter AcrB TolC docking domain, DN and DC subdomains"/>
    <property type="match status" value="2"/>
</dbReference>
<gene>
    <name evidence="2" type="primary">czcA_3</name>
    <name evidence="2" type="ORF">Pla144_41840</name>
</gene>
<dbReference type="PANTHER" id="PTHR32063:SF24">
    <property type="entry name" value="CATION EFFLUX SYSTEM (ACRB_ACRD_ACRF FAMILY)"/>
    <property type="match status" value="1"/>
</dbReference>
<protein>
    <submittedName>
        <fullName evidence="2">Cobalt-zinc-cadmium resistance protein CzcA</fullName>
    </submittedName>
</protein>
<feature type="transmembrane region" description="Helical" evidence="1">
    <location>
        <begin position="467"/>
        <end position="493"/>
    </location>
</feature>
<dbReference type="Gene3D" id="3.30.70.1320">
    <property type="entry name" value="Multidrug efflux transporter AcrB pore domain like"/>
    <property type="match status" value="1"/>
</dbReference>
<dbReference type="AlphaFoldDB" id="A0A5C6CD09"/>
<keyword evidence="1" id="KW-0472">Membrane</keyword>
<feature type="transmembrane region" description="Helical" evidence="1">
    <location>
        <begin position="908"/>
        <end position="927"/>
    </location>
</feature>
<feature type="transmembrane region" description="Helical" evidence="1">
    <location>
        <begin position="395"/>
        <end position="420"/>
    </location>
</feature>
<evidence type="ECO:0000313" key="2">
    <source>
        <dbReference type="EMBL" id="TWU22723.1"/>
    </source>
</evidence>
<keyword evidence="1" id="KW-1133">Transmembrane helix</keyword>